<proteinExistence type="predicted"/>
<name>A0A0A9A899_ARUDO</name>
<reference evidence="2" key="2">
    <citation type="journal article" date="2015" name="Data Brief">
        <title>Shoot transcriptome of the giant reed, Arundo donax.</title>
        <authorList>
            <person name="Barrero R.A."/>
            <person name="Guerrero F.D."/>
            <person name="Moolhuijzen P."/>
            <person name="Goolsby J.A."/>
            <person name="Tidwell J."/>
            <person name="Bellgard S.E."/>
            <person name="Bellgard M.I."/>
        </authorList>
    </citation>
    <scope>NUCLEOTIDE SEQUENCE</scope>
    <source>
        <tissue evidence="2">Shoot tissue taken approximately 20 cm above the soil surface</tissue>
    </source>
</reference>
<sequence>MFLGKLLRAIEAQALESALRHLSRGQATESGARGSGGACRRGGSRRRTSRRACQCWCRGNRLEGG</sequence>
<dbReference type="AlphaFoldDB" id="A0A0A9A899"/>
<dbReference type="EMBL" id="GBRH01251772">
    <property type="protein sequence ID" value="JAD46123.1"/>
    <property type="molecule type" value="Transcribed_RNA"/>
</dbReference>
<organism evidence="2">
    <name type="scientific">Arundo donax</name>
    <name type="common">Giant reed</name>
    <name type="synonym">Donax arundinaceus</name>
    <dbReference type="NCBI Taxonomy" id="35708"/>
    <lineage>
        <taxon>Eukaryota</taxon>
        <taxon>Viridiplantae</taxon>
        <taxon>Streptophyta</taxon>
        <taxon>Embryophyta</taxon>
        <taxon>Tracheophyta</taxon>
        <taxon>Spermatophyta</taxon>
        <taxon>Magnoliopsida</taxon>
        <taxon>Liliopsida</taxon>
        <taxon>Poales</taxon>
        <taxon>Poaceae</taxon>
        <taxon>PACMAD clade</taxon>
        <taxon>Arundinoideae</taxon>
        <taxon>Arundineae</taxon>
        <taxon>Arundo</taxon>
    </lineage>
</organism>
<accession>A0A0A9A899</accession>
<reference evidence="2" key="1">
    <citation type="submission" date="2014-09" db="EMBL/GenBank/DDBJ databases">
        <authorList>
            <person name="Magalhaes I.L.F."/>
            <person name="Oliveira U."/>
            <person name="Santos F.R."/>
            <person name="Vidigal T.H.D.A."/>
            <person name="Brescovit A.D."/>
            <person name="Santos A.J."/>
        </authorList>
    </citation>
    <scope>NUCLEOTIDE SEQUENCE</scope>
    <source>
        <tissue evidence="2">Shoot tissue taken approximately 20 cm above the soil surface</tissue>
    </source>
</reference>
<evidence type="ECO:0000256" key="1">
    <source>
        <dbReference type="SAM" id="MobiDB-lite"/>
    </source>
</evidence>
<evidence type="ECO:0000313" key="2">
    <source>
        <dbReference type="EMBL" id="JAD46123.1"/>
    </source>
</evidence>
<feature type="region of interest" description="Disordered" evidence="1">
    <location>
        <begin position="22"/>
        <end position="51"/>
    </location>
</feature>
<protein>
    <submittedName>
        <fullName evidence="2">Uncharacterized protein</fullName>
    </submittedName>
</protein>